<dbReference type="EMBL" id="CP108021">
    <property type="protein sequence ID" value="WUM21296.1"/>
    <property type="molecule type" value="Genomic_DNA"/>
</dbReference>
<dbReference type="InterPro" id="IPR011047">
    <property type="entry name" value="Quinoprotein_ADH-like_sf"/>
</dbReference>
<accession>A0AAU4K5E9</accession>
<keyword evidence="4" id="KW-1185">Reference proteome</keyword>
<evidence type="ECO:0000256" key="1">
    <source>
        <dbReference type="SAM" id="SignalP"/>
    </source>
</evidence>
<evidence type="ECO:0000313" key="3">
    <source>
        <dbReference type="EMBL" id="WUM21296.1"/>
    </source>
</evidence>
<name>A0AAU4K5E9_9NOCA</name>
<dbReference type="InterPro" id="IPR002372">
    <property type="entry name" value="PQQ_rpt_dom"/>
</dbReference>
<gene>
    <name evidence="3" type="ORF">OG579_05730</name>
</gene>
<dbReference type="InterPro" id="IPR018391">
    <property type="entry name" value="PQQ_b-propeller_rpt"/>
</dbReference>
<reference evidence="3 4" key="1">
    <citation type="submission" date="2022-10" db="EMBL/GenBank/DDBJ databases">
        <title>The complete genomes of actinobacterial strains from the NBC collection.</title>
        <authorList>
            <person name="Joergensen T.S."/>
            <person name="Alvarez Arevalo M."/>
            <person name="Sterndorff E.B."/>
            <person name="Faurdal D."/>
            <person name="Vuksanovic O."/>
            <person name="Mourched A.-S."/>
            <person name="Charusanti P."/>
            <person name="Shaw S."/>
            <person name="Blin K."/>
            <person name="Weber T."/>
        </authorList>
    </citation>
    <scope>NUCLEOTIDE SEQUENCE [LARGE SCALE GENOMIC DNA]</scope>
    <source>
        <strain evidence="3 4">NBC_00319</strain>
    </source>
</reference>
<dbReference type="RefSeq" id="WP_328858402.1">
    <property type="nucleotide sequence ID" value="NZ_CP108021.1"/>
</dbReference>
<evidence type="ECO:0000259" key="2">
    <source>
        <dbReference type="Pfam" id="PF13360"/>
    </source>
</evidence>
<evidence type="ECO:0000313" key="4">
    <source>
        <dbReference type="Proteomes" id="UP001432128"/>
    </source>
</evidence>
<dbReference type="Pfam" id="PF13360">
    <property type="entry name" value="PQQ_2"/>
    <property type="match status" value="1"/>
</dbReference>
<dbReference type="PROSITE" id="PS51257">
    <property type="entry name" value="PROKAR_LIPOPROTEIN"/>
    <property type="match status" value="1"/>
</dbReference>
<dbReference type="AlphaFoldDB" id="A0AAU4K5E9"/>
<keyword evidence="1" id="KW-0732">Signal</keyword>
<feature type="chain" id="PRO_5043715943" evidence="1">
    <location>
        <begin position="26"/>
        <end position="441"/>
    </location>
</feature>
<dbReference type="SUPFAM" id="SSF50998">
    <property type="entry name" value="Quinoprotein alcohol dehydrogenase-like"/>
    <property type="match status" value="1"/>
</dbReference>
<organism evidence="3 4">
    <name type="scientific">Williamsia herbipolensis</name>
    <dbReference type="NCBI Taxonomy" id="1603258"/>
    <lineage>
        <taxon>Bacteria</taxon>
        <taxon>Bacillati</taxon>
        <taxon>Actinomycetota</taxon>
        <taxon>Actinomycetes</taxon>
        <taxon>Mycobacteriales</taxon>
        <taxon>Nocardiaceae</taxon>
        <taxon>Williamsia</taxon>
    </lineage>
</organism>
<feature type="domain" description="Pyrrolo-quinoline quinone repeat" evidence="2">
    <location>
        <begin position="268"/>
        <end position="434"/>
    </location>
</feature>
<dbReference type="Gene3D" id="2.130.10.10">
    <property type="entry name" value="YVTN repeat-like/Quinoprotein amine dehydrogenase"/>
    <property type="match status" value="2"/>
</dbReference>
<dbReference type="InterPro" id="IPR015943">
    <property type="entry name" value="WD40/YVTN_repeat-like_dom_sf"/>
</dbReference>
<proteinExistence type="predicted"/>
<protein>
    <submittedName>
        <fullName evidence="3">PQQ-binding-like beta-propeller repeat protein</fullName>
    </submittedName>
</protein>
<dbReference type="Proteomes" id="UP001432128">
    <property type="component" value="Chromosome"/>
</dbReference>
<dbReference type="SMART" id="SM00564">
    <property type="entry name" value="PQQ"/>
    <property type="match status" value="3"/>
</dbReference>
<sequence length="441" mass="46271">MRHPRTRRSVRAAAVARVAAVLAVAAVAISSCSDGTDDVRSIPSAGWSSYGGNASNSNFAYPTSPNDLTLSWTRPTGGPISAPLTISGRQNVGVTSRTDNGCNVFVLDSRAGRKNFCKRMTAGVELNSMLVDQYDNVYLGEAGLFLAYTGSGGIRWRFPTVGVPVSAKFAGPGTVLVTTTQGQVLLLDSQTGQAVAPGVSLRPDADASQPSFGLGDCVSAGPNCAIGASPAVDEQAQRFYLNFWPQGAIASEVRALSYSEVNGDRALRDSWTTQIPSGVIGTPTLSADRKTLYVFDRLGSIYALDAATGKRKWDFFIGGYGFGTMTVSPDGTIVPTGVIGAPLRAIRDRGDKAEAAWQRTDLQTVSLSALTSAKTLWTVVRAGDDKALKLLEVSATDGTTKRTLDLPQAVGFTTGVAVSSSGRVATATNLGEVYFFDAPKS</sequence>
<dbReference type="KEGG" id="whr:OG579_05730"/>
<dbReference type="PANTHER" id="PTHR34512:SF30">
    <property type="entry name" value="OUTER MEMBRANE PROTEIN ASSEMBLY FACTOR BAMB"/>
    <property type="match status" value="1"/>
</dbReference>
<feature type="signal peptide" evidence="1">
    <location>
        <begin position="1"/>
        <end position="25"/>
    </location>
</feature>
<dbReference type="PANTHER" id="PTHR34512">
    <property type="entry name" value="CELL SURFACE PROTEIN"/>
    <property type="match status" value="1"/>
</dbReference>